<evidence type="ECO:0000256" key="1">
    <source>
        <dbReference type="ARBA" id="ARBA00022679"/>
    </source>
</evidence>
<dbReference type="Proteomes" id="UP000294613">
    <property type="component" value="Unassembled WGS sequence"/>
</dbReference>
<dbReference type="GO" id="GO:0006772">
    <property type="term" value="P:thiamine metabolic process"/>
    <property type="evidence" value="ECO:0007669"/>
    <property type="project" value="UniProtKB-UniRule"/>
</dbReference>
<evidence type="ECO:0000256" key="4">
    <source>
        <dbReference type="ARBA" id="ARBA00022840"/>
    </source>
</evidence>
<evidence type="ECO:0000313" key="9">
    <source>
        <dbReference type="Proteomes" id="UP000294613"/>
    </source>
</evidence>
<accession>A0A4R3JUL2</accession>
<dbReference type="InterPro" id="IPR007373">
    <property type="entry name" value="Thiamin_PyroPKinase_B1-bd"/>
</dbReference>
<evidence type="ECO:0000313" key="8">
    <source>
        <dbReference type="EMBL" id="TCS69867.1"/>
    </source>
</evidence>
<protein>
    <recommendedName>
        <fullName evidence="5">Thiamine diphosphokinase</fullName>
        <ecNumber evidence="5">2.7.6.2</ecNumber>
    </recommendedName>
</protein>
<dbReference type="GO" id="GO:0030975">
    <property type="term" value="F:thiamine binding"/>
    <property type="evidence" value="ECO:0007669"/>
    <property type="project" value="InterPro"/>
</dbReference>
<dbReference type="InterPro" id="IPR007371">
    <property type="entry name" value="TPK_catalytic"/>
</dbReference>
<evidence type="ECO:0000256" key="2">
    <source>
        <dbReference type="ARBA" id="ARBA00022741"/>
    </source>
</evidence>
<name>A0A4R3JUL2_9FIRM</name>
<keyword evidence="2" id="KW-0547">Nucleotide-binding</keyword>
<dbReference type="Pfam" id="PF04263">
    <property type="entry name" value="TPK_catalytic"/>
    <property type="match status" value="1"/>
</dbReference>
<dbReference type="InterPro" id="IPR036759">
    <property type="entry name" value="TPK_catalytic_sf"/>
</dbReference>
<dbReference type="Proteomes" id="UP000702954">
    <property type="component" value="Unassembled WGS sequence"/>
</dbReference>
<dbReference type="GO" id="GO:0009229">
    <property type="term" value="P:thiamine diphosphate biosynthetic process"/>
    <property type="evidence" value="ECO:0007669"/>
    <property type="project" value="InterPro"/>
</dbReference>
<evidence type="ECO:0000256" key="3">
    <source>
        <dbReference type="ARBA" id="ARBA00022777"/>
    </source>
</evidence>
<feature type="domain" description="Thiamin pyrophosphokinase thiamin-binding" evidence="6">
    <location>
        <begin position="136"/>
        <end position="212"/>
    </location>
</feature>
<evidence type="ECO:0000259" key="6">
    <source>
        <dbReference type="SMART" id="SM00983"/>
    </source>
</evidence>
<dbReference type="EMBL" id="BHEO01000008">
    <property type="protein sequence ID" value="GBU05346.1"/>
    <property type="molecule type" value="Genomic_DNA"/>
</dbReference>
<dbReference type="RefSeq" id="WP_116441793.1">
    <property type="nucleotide sequence ID" value="NZ_BHEO01000008.1"/>
</dbReference>
<dbReference type="NCBIfam" id="TIGR01378">
    <property type="entry name" value="thi_PPkinase"/>
    <property type="match status" value="1"/>
</dbReference>
<organism evidence="8 9">
    <name type="scientific">Faecalimonas umbilicata</name>
    <dbReference type="NCBI Taxonomy" id="1912855"/>
    <lineage>
        <taxon>Bacteria</taxon>
        <taxon>Bacillati</taxon>
        <taxon>Bacillota</taxon>
        <taxon>Clostridia</taxon>
        <taxon>Lachnospirales</taxon>
        <taxon>Lachnospiraceae</taxon>
        <taxon>Faecalimonas</taxon>
    </lineage>
</organism>
<dbReference type="GO" id="GO:0016301">
    <property type="term" value="F:kinase activity"/>
    <property type="evidence" value="ECO:0007669"/>
    <property type="project" value="UniProtKB-KW"/>
</dbReference>
<evidence type="ECO:0000313" key="10">
    <source>
        <dbReference type="Proteomes" id="UP000702954"/>
    </source>
</evidence>
<dbReference type="PANTHER" id="PTHR41299">
    <property type="entry name" value="THIAMINE PYROPHOSPHOKINASE"/>
    <property type="match status" value="1"/>
</dbReference>
<dbReference type="Pfam" id="PF04265">
    <property type="entry name" value="TPK_B1_binding"/>
    <property type="match status" value="1"/>
</dbReference>
<evidence type="ECO:0000256" key="5">
    <source>
        <dbReference type="NCBIfam" id="TIGR01378"/>
    </source>
</evidence>
<dbReference type="CDD" id="cd07995">
    <property type="entry name" value="TPK"/>
    <property type="match status" value="1"/>
</dbReference>
<dbReference type="EC" id="2.7.6.2" evidence="5"/>
<reference evidence="8 9" key="2">
    <citation type="submission" date="2019-03" db="EMBL/GenBank/DDBJ databases">
        <title>Genomic Encyclopedia of Type Strains, Phase IV (KMG-IV): sequencing the most valuable type-strain genomes for metagenomic binning, comparative biology and taxonomic classification.</title>
        <authorList>
            <person name="Goeker M."/>
        </authorList>
    </citation>
    <scope>NUCLEOTIDE SEQUENCE [LARGE SCALE GENOMIC DNA]</scope>
    <source>
        <strain evidence="8 9">DSM 103426</strain>
    </source>
</reference>
<dbReference type="SUPFAM" id="SSF63999">
    <property type="entry name" value="Thiamin pyrophosphokinase, catalytic domain"/>
    <property type="match status" value="1"/>
</dbReference>
<dbReference type="InterPro" id="IPR036371">
    <property type="entry name" value="TPK_B1-bd_sf"/>
</dbReference>
<keyword evidence="3 8" id="KW-0418">Kinase</keyword>
<keyword evidence="4" id="KW-0067">ATP-binding</keyword>
<dbReference type="SUPFAM" id="SSF63862">
    <property type="entry name" value="Thiamin pyrophosphokinase, substrate-binding domain"/>
    <property type="match status" value="1"/>
</dbReference>
<dbReference type="AlphaFoldDB" id="A0A4R3JUL2"/>
<proteinExistence type="predicted"/>
<dbReference type="GO" id="GO:0004788">
    <property type="term" value="F:thiamine diphosphokinase activity"/>
    <property type="evidence" value="ECO:0007669"/>
    <property type="project" value="UniProtKB-UniRule"/>
</dbReference>
<dbReference type="PANTHER" id="PTHR41299:SF1">
    <property type="entry name" value="THIAMINE PYROPHOSPHOKINASE"/>
    <property type="match status" value="1"/>
</dbReference>
<dbReference type="EMBL" id="SLZV01000002">
    <property type="protein sequence ID" value="TCS69867.1"/>
    <property type="molecule type" value="Genomic_DNA"/>
</dbReference>
<keyword evidence="1" id="KW-0808">Transferase</keyword>
<sequence>MNRQHVVIISGGTVEEKLALDILKKQSSAFLIAVDRGLEFFYKHKIKPDYIVGDFDSIAPEIIAWYKEWTEIPIREFNPVKDASDTEIAVRYAVESGYGNITILGGTGTRLDHVMANIQVLSIPARAGIPAEIIDGHNRIRVVEREVRLKKSETYGEYFSLFPLGGEVRHLYIRGAKYPLTDHTLVPYDSLCVSNQIDGEEAVIAFGEGMVILMETREEMYQ</sequence>
<gene>
    <name evidence="8" type="ORF">EDD74_10234</name>
    <name evidence="7" type="ORF">FAEUMB_18870</name>
</gene>
<keyword evidence="10" id="KW-1185">Reference proteome</keyword>
<reference evidence="7 10" key="1">
    <citation type="journal article" date="2018" name="Int. J. Syst. Evol. Microbiol.">
        <title>Draft Genome Sequence of Faecalimonas umbilicata JCM 30896T, an Acetate-Producing Bacterium Isolated from Human Feces.</title>
        <authorList>
            <person name="Sakamoto M."/>
            <person name="Ikeyama N."/>
            <person name="Yuki M."/>
            <person name="Ohkuma M."/>
        </authorList>
    </citation>
    <scope>NUCLEOTIDE SEQUENCE [LARGE SCALE GENOMIC DNA]</scope>
    <source>
        <strain evidence="7 10">EGH7</strain>
    </source>
</reference>
<evidence type="ECO:0000313" key="7">
    <source>
        <dbReference type="EMBL" id="GBU05346.1"/>
    </source>
</evidence>
<dbReference type="Gene3D" id="3.40.50.10240">
    <property type="entry name" value="Thiamin pyrophosphokinase, catalytic domain"/>
    <property type="match status" value="1"/>
</dbReference>
<dbReference type="GO" id="GO:0005524">
    <property type="term" value="F:ATP binding"/>
    <property type="evidence" value="ECO:0007669"/>
    <property type="project" value="UniProtKB-KW"/>
</dbReference>
<dbReference type="InterPro" id="IPR006282">
    <property type="entry name" value="Thi_PPkinase"/>
</dbReference>
<comment type="caution">
    <text evidence="8">The sequence shown here is derived from an EMBL/GenBank/DDBJ whole genome shotgun (WGS) entry which is preliminary data.</text>
</comment>
<dbReference type="InterPro" id="IPR053149">
    <property type="entry name" value="TPK"/>
</dbReference>
<dbReference type="SMART" id="SM00983">
    <property type="entry name" value="TPK_B1_binding"/>
    <property type="match status" value="1"/>
</dbReference>